<dbReference type="AlphaFoldDB" id="L0KCD0"/>
<dbReference type="RefSeq" id="WP_015327748.1">
    <property type="nucleotide sequence ID" value="NC_019978.1"/>
</dbReference>
<gene>
    <name evidence="1" type="ordered locus">Halha_2151</name>
</gene>
<proteinExistence type="predicted"/>
<protein>
    <submittedName>
        <fullName evidence="1">Uncharacterized protein</fullName>
    </submittedName>
</protein>
<name>L0KCD0_HALHC</name>
<keyword evidence="2" id="KW-1185">Reference proteome</keyword>
<reference evidence="2" key="1">
    <citation type="submission" date="2012-02" db="EMBL/GenBank/DDBJ databases">
        <title>The complete genome of Halobacteroides halobius DSM 5150.</title>
        <authorList>
            <person name="Lucas S."/>
            <person name="Copeland A."/>
            <person name="Lapidus A."/>
            <person name="Glavina del Rio T."/>
            <person name="Dalin E."/>
            <person name="Tice H."/>
            <person name="Bruce D."/>
            <person name="Goodwin L."/>
            <person name="Pitluck S."/>
            <person name="Peters L."/>
            <person name="Mikhailova N."/>
            <person name="Gu W."/>
            <person name="Kyrpides N."/>
            <person name="Mavromatis K."/>
            <person name="Ivanova N."/>
            <person name="Brettin T."/>
            <person name="Detter J.C."/>
            <person name="Han C."/>
            <person name="Larimer F."/>
            <person name="Land M."/>
            <person name="Hauser L."/>
            <person name="Markowitz V."/>
            <person name="Cheng J.-F."/>
            <person name="Hugenholtz P."/>
            <person name="Woyke T."/>
            <person name="Wu D."/>
            <person name="Tindall B."/>
            <person name="Pomrenke H."/>
            <person name="Brambilla E."/>
            <person name="Klenk H.-P."/>
            <person name="Eisen J.A."/>
        </authorList>
    </citation>
    <scope>NUCLEOTIDE SEQUENCE [LARGE SCALE GENOMIC DNA]</scope>
    <source>
        <strain evidence="2">ATCC 35273 / DSM 5150 / MD-1</strain>
    </source>
</reference>
<dbReference type="STRING" id="748449.Halha_2151"/>
<accession>L0KCD0</accession>
<sequence length="54" mass="6398">MTEKYELFKVANELVFSDSREKVKEYARSKDIDSISYRYSSNDKDSLKEIAKEI</sequence>
<organism evidence="1 2">
    <name type="scientific">Halobacteroides halobius (strain ATCC 35273 / DSM 5150 / MD-1)</name>
    <dbReference type="NCBI Taxonomy" id="748449"/>
    <lineage>
        <taxon>Bacteria</taxon>
        <taxon>Bacillati</taxon>
        <taxon>Bacillota</taxon>
        <taxon>Clostridia</taxon>
        <taxon>Halanaerobiales</taxon>
        <taxon>Halobacteroidaceae</taxon>
        <taxon>Halobacteroides</taxon>
    </lineage>
</organism>
<dbReference type="Proteomes" id="UP000010880">
    <property type="component" value="Chromosome"/>
</dbReference>
<evidence type="ECO:0000313" key="1">
    <source>
        <dbReference type="EMBL" id="AGB42034.1"/>
    </source>
</evidence>
<dbReference type="HOGENOM" id="CLU_3044012_0_0_9"/>
<dbReference type="KEGG" id="hhl:Halha_2151"/>
<dbReference type="EMBL" id="CP003359">
    <property type="protein sequence ID" value="AGB42034.1"/>
    <property type="molecule type" value="Genomic_DNA"/>
</dbReference>
<evidence type="ECO:0000313" key="2">
    <source>
        <dbReference type="Proteomes" id="UP000010880"/>
    </source>
</evidence>